<evidence type="ECO:0008006" key="3">
    <source>
        <dbReference type="Google" id="ProtNLM"/>
    </source>
</evidence>
<dbReference type="EMBL" id="QPFP01000065">
    <property type="protein sequence ID" value="TEB24580.1"/>
    <property type="molecule type" value="Genomic_DNA"/>
</dbReference>
<evidence type="ECO:0000313" key="2">
    <source>
        <dbReference type="Proteomes" id="UP000298030"/>
    </source>
</evidence>
<dbReference type="PANTHER" id="PTHR37827">
    <property type="entry name" value="TUDOR DOMAIN-CONTAINING PROTEIN"/>
    <property type="match status" value="1"/>
</dbReference>
<dbReference type="CDD" id="cd00085">
    <property type="entry name" value="HNHc"/>
    <property type="match status" value="1"/>
</dbReference>
<dbReference type="Proteomes" id="UP000298030">
    <property type="component" value="Unassembled WGS sequence"/>
</dbReference>
<protein>
    <recommendedName>
        <fullName evidence="3">HNH domain-containing protein</fullName>
    </recommendedName>
</protein>
<proteinExistence type="predicted"/>
<dbReference type="STRING" id="71717.A0A4Y7SRT6"/>
<dbReference type="OrthoDB" id="4850648at2759"/>
<comment type="caution">
    <text evidence="1">The sequence shown here is derived from an EMBL/GenBank/DDBJ whole genome shotgun (WGS) entry which is preliminary data.</text>
</comment>
<name>A0A4Y7SRT6_COPMI</name>
<reference evidence="1 2" key="1">
    <citation type="journal article" date="2019" name="Nat. Ecol. Evol.">
        <title>Megaphylogeny resolves global patterns of mushroom evolution.</title>
        <authorList>
            <person name="Varga T."/>
            <person name="Krizsan K."/>
            <person name="Foldi C."/>
            <person name="Dima B."/>
            <person name="Sanchez-Garcia M."/>
            <person name="Sanchez-Ramirez S."/>
            <person name="Szollosi G.J."/>
            <person name="Szarkandi J.G."/>
            <person name="Papp V."/>
            <person name="Albert L."/>
            <person name="Andreopoulos W."/>
            <person name="Angelini C."/>
            <person name="Antonin V."/>
            <person name="Barry K.W."/>
            <person name="Bougher N.L."/>
            <person name="Buchanan P."/>
            <person name="Buyck B."/>
            <person name="Bense V."/>
            <person name="Catcheside P."/>
            <person name="Chovatia M."/>
            <person name="Cooper J."/>
            <person name="Damon W."/>
            <person name="Desjardin D."/>
            <person name="Finy P."/>
            <person name="Geml J."/>
            <person name="Haridas S."/>
            <person name="Hughes K."/>
            <person name="Justo A."/>
            <person name="Karasinski D."/>
            <person name="Kautmanova I."/>
            <person name="Kiss B."/>
            <person name="Kocsube S."/>
            <person name="Kotiranta H."/>
            <person name="LaButti K.M."/>
            <person name="Lechner B.E."/>
            <person name="Liimatainen K."/>
            <person name="Lipzen A."/>
            <person name="Lukacs Z."/>
            <person name="Mihaltcheva S."/>
            <person name="Morgado L.N."/>
            <person name="Niskanen T."/>
            <person name="Noordeloos M.E."/>
            <person name="Ohm R.A."/>
            <person name="Ortiz-Santana B."/>
            <person name="Ovrebo C."/>
            <person name="Racz N."/>
            <person name="Riley R."/>
            <person name="Savchenko A."/>
            <person name="Shiryaev A."/>
            <person name="Soop K."/>
            <person name="Spirin V."/>
            <person name="Szebenyi C."/>
            <person name="Tomsovsky M."/>
            <person name="Tulloss R.E."/>
            <person name="Uehling J."/>
            <person name="Grigoriev I.V."/>
            <person name="Vagvolgyi C."/>
            <person name="Papp T."/>
            <person name="Martin F.M."/>
            <person name="Miettinen O."/>
            <person name="Hibbett D.S."/>
            <person name="Nagy L.G."/>
        </authorList>
    </citation>
    <scope>NUCLEOTIDE SEQUENCE [LARGE SCALE GENOMIC DNA]</scope>
    <source>
        <strain evidence="1 2">FP101781</strain>
    </source>
</reference>
<keyword evidence="2" id="KW-1185">Reference proteome</keyword>
<gene>
    <name evidence="1" type="ORF">FA13DRAFT_1669312</name>
</gene>
<dbReference type="PANTHER" id="PTHR37827:SF1">
    <property type="entry name" value="HNH DOMAIN-CONTAINING PROTEIN"/>
    <property type="match status" value="1"/>
</dbReference>
<sequence>MASGESSQNYTLFKDCLASILFSSDPPTADPEQSLDEFASYLASEAWPAIPPSLHSITYDSNLTKPIGEIDEYVSTLPLDSLSPSFTETLTSYGQVPDEEGATRLLRKVAVRYLEQATAPPPVWNSTRTKECEICEREVPLTYHHLIPRSTHAKVLKRGWHPESVINKVAWLCRPCHSVVHNVARGEELAQHYHTVDLLLEREDIQRWRKYASKQRFGVKRG</sequence>
<dbReference type="InterPro" id="IPR003615">
    <property type="entry name" value="HNH_nuc"/>
</dbReference>
<accession>A0A4Y7SRT6</accession>
<evidence type="ECO:0000313" key="1">
    <source>
        <dbReference type="EMBL" id="TEB24580.1"/>
    </source>
</evidence>
<dbReference type="AlphaFoldDB" id="A0A4Y7SRT6"/>
<organism evidence="1 2">
    <name type="scientific">Coprinellus micaceus</name>
    <name type="common">Glistening ink-cap mushroom</name>
    <name type="synonym">Coprinus micaceus</name>
    <dbReference type="NCBI Taxonomy" id="71717"/>
    <lineage>
        <taxon>Eukaryota</taxon>
        <taxon>Fungi</taxon>
        <taxon>Dikarya</taxon>
        <taxon>Basidiomycota</taxon>
        <taxon>Agaricomycotina</taxon>
        <taxon>Agaricomycetes</taxon>
        <taxon>Agaricomycetidae</taxon>
        <taxon>Agaricales</taxon>
        <taxon>Agaricineae</taxon>
        <taxon>Psathyrellaceae</taxon>
        <taxon>Coprinellus</taxon>
    </lineage>
</organism>